<dbReference type="GO" id="GO:0005654">
    <property type="term" value="C:nucleoplasm"/>
    <property type="evidence" value="ECO:0007669"/>
    <property type="project" value="UniProtKB-ARBA"/>
</dbReference>
<dbReference type="OrthoDB" id="10260897at2759"/>
<feature type="compositionally biased region" description="Basic and acidic residues" evidence="11">
    <location>
        <begin position="602"/>
        <end position="616"/>
    </location>
</feature>
<keyword evidence="2" id="KW-0690">Ribosome biogenesis</keyword>
<dbReference type="GO" id="GO:0030686">
    <property type="term" value="C:90S preribosome"/>
    <property type="evidence" value="ECO:0007669"/>
    <property type="project" value="TreeGrafter"/>
</dbReference>
<evidence type="ECO:0000313" key="13">
    <source>
        <dbReference type="EMBL" id="EXB55183.1"/>
    </source>
</evidence>
<comment type="catalytic activity">
    <reaction evidence="9">
        <text>GTP + H2O = GDP + phosphate + H(+)</text>
        <dbReference type="Rhea" id="RHEA:19669"/>
        <dbReference type="ChEBI" id="CHEBI:15377"/>
        <dbReference type="ChEBI" id="CHEBI:15378"/>
        <dbReference type="ChEBI" id="CHEBI:37565"/>
        <dbReference type="ChEBI" id="CHEBI:43474"/>
        <dbReference type="ChEBI" id="CHEBI:58189"/>
    </reaction>
    <physiologicalReaction direction="left-to-right" evidence="9">
        <dbReference type="Rhea" id="RHEA:19670"/>
    </physiologicalReaction>
</comment>
<evidence type="ECO:0000256" key="9">
    <source>
        <dbReference type="ARBA" id="ARBA00049117"/>
    </source>
</evidence>
<dbReference type="PROSITE" id="PS51714">
    <property type="entry name" value="G_BMS1"/>
    <property type="match status" value="1"/>
</dbReference>
<dbReference type="InterPro" id="IPR027417">
    <property type="entry name" value="P-loop_NTPase"/>
</dbReference>
<feature type="region of interest" description="Disordered" evidence="11">
    <location>
        <begin position="1"/>
        <end position="71"/>
    </location>
</feature>
<keyword evidence="14" id="KW-1185">Reference proteome</keyword>
<feature type="region of interest" description="Disordered" evidence="11">
    <location>
        <begin position="406"/>
        <end position="554"/>
    </location>
</feature>
<evidence type="ECO:0000256" key="1">
    <source>
        <dbReference type="ARBA" id="ARBA00004604"/>
    </source>
</evidence>
<organism evidence="13 14">
    <name type="scientific">Morus notabilis</name>
    <dbReference type="NCBI Taxonomy" id="981085"/>
    <lineage>
        <taxon>Eukaryota</taxon>
        <taxon>Viridiplantae</taxon>
        <taxon>Streptophyta</taxon>
        <taxon>Embryophyta</taxon>
        <taxon>Tracheophyta</taxon>
        <taxon>Spermatophyta</taxon>
        <taxon>Magnoliopsida</taxon>
        <taxon>eudicotyledons</taxon>
        <taxon>Gunneridae</taxon>
        <taxon>Pentapetalae</taxon>
        <taxon>rosids</taxon>
        <taxon>fabids</taxon>
        <taxon>Rosales</taxon>
        <taxon>Moraceae</taxon>
        <taxon>Moreae</taxon>
        <taxon>Morus</taxon>
    </lineage>
</organism>
<feature type="compositionally biased region" description="Acidic residues" evidence="11">
    <location>
        <begin position="674"/>
        <end position="687"/>
    </location>
</feature>
<name>W9R3B7_9ROSA</name>
<keyword evidence="5" id="KW-0378">Hydrolase</keyword>
<dbReference type="EMBL" id="KE344222">
    <property type="protein sequence ID" value="EXB55183.1"/>
    <property type="molecule type" value="Genomic_DNA"/>
</dbReference>
<feature type="compositionally biased region" description="Acidic residues" evidence="11">
    <location>
        <begin position="408"/>
        <end position="421"/>
    </location>
</feature>
<feature type="region of interest" description="Disordered" evidence="11">
    <location>
        <begin position="659"/>
        <end position="708"/>
    </location>
</feature>
<feature type="compositionally biased region" description="Basic and acidic residues" evidence="11">
    <location>
        <begin position="480"/>
        <end position="498"/>
    </location>
</feature>
<dbReference type="SUPFAM" id="SSF52540">
    <property type="entry name" value="P-loop containing nucleoside triphosphate hydrolases"/>
    <property type="match status" value="1"/>
</dbReference>
<dbReference type="GO" id="GO:0005525">
    <property type="term" value="F:GTP binding"/>
    <property type="evidence" value="ECO:0007669"/>
    <property type="project" value="UniProtKB-KW"/>
</dbReference>
<accession>W9R3B7</accession>
<dbReference type="AlphaFoldDB" id="W9R3B7"/>
<evidence type="ECO:0000256" key="8">
    <source>
        <dbReference type="ARBA" id="ARBA00023242"/>
    </source>
</evidence>
<evidence type="ECO:0000256" key="10">
    <source>
        <dbReference type="ARBA" id="ARBA00061391"/>
    </source>
</evidence>
<feature type="compositionally biased region" description="Acidic residues" evidence="11">
    <location>
        <begin position="430"/>
        <end position="447"/>
    </location>
</feature>
<dbReference type="GO" id="GO:0000479">
    <property type="term" value="P:endonucleolytic cleavage of tricistronic rRNA transcript (SSU-rRNA, 5.8S rRNA, LSU-rRNA)"/>
    <property type="evidence" value="ECO:0007669"/>
    <property type="project" value="TreeGrafter"/>
</dbReference>
<gene>
    <name evidence="13" type="ORF">L484_018110</name>
</gene>
<feature type="compositionally biased region" description="Acidic residues" evidence="11">
    <location>
        <begin position="515"/>
        <end position="524"/>
    </location>
</feature>
<dbReference type="eggNOG" id="KOG1951">
    <property type="taxonomic scope" value="Eukaryota"/>
</dbReference>
<dbReference type="Pfam" id="PF08142">
    <property type="entry name" value="AARP2CN"/>
    <property type="match status" value="1"/>
</dbReference>
<proteinExistence type="inferred from homology"/>
<dbReference type="STRING" id="981085.W9R3B7"/>
<feature type="compositionally biased region" description="Polar residues" evidence="11">
    <location>
        <begin position="662"/>
        <end position="673"/>
    </location>
</feature>
<keyword evidence="4" id="KW-0547">Nucleotide-binding</keyword>
<dbReference type="KEGG" id="mnt:21401088"/>
<dbReference type="GO" id="GO:0032040">
    <property type="term" value="C:small-subunit processome"/>
    <property type="evidence" value="ECO:0007669"/>
    <property type="project" value="UniProtKB-ARBA"/>
</dbReference>
<feature type="compositionally biased region" description="Polar residues" evidence="11">
    <location>
        <begin position="578"/>
        <end position="587"/>
    </location>
</feature>
<keyword evidence="6" id="KW-0067">ATP-binding</keyword>
<feature type="compositionally biased region" description="Acidic residues" evidence="11">
    <location>
        <begin position="588"/>
        <end position="601"/>
    </location>
</feature>
<keyword evidence="3" id="KW-0597">Phosphoprotein</keyword>
<feature type="compositionally biased region" description="Acidic residues" evidence="11">
    <location>
        <begin position="538"/>
        <end position="547"/>
    </location>
</feature>
<dbReference type="Proteomes" id="UP000030645">
    <property type="component" value="Unassembled WGS sequence"/>
</dbReference>
<evidence type="ECO:0000313" key="14">
    <source>
        <dbReference type="Proteomes" id="UP000030645"/>
    </source>
</evidence>
<dbReference type="FunFam" id="3.40.50.300:FF:000105">
    <property type="entry name" value="BMS1 ribosome biogenesis factor"/>
    <property type="match status" value="1"/>
</dbReference>
<dbReference type="InterPro" id="IPR012948">
    <property type="entry name" value="AARP2CN"/>
</dbReference>
<evidence type="ECO:0000256" key="5">
    <source>
        <dbReference type="ARBA" id="ARBA00022801"/>
    </source>
</evidence>
<feature type="region of interest" description="Disordered" evidence="11">
    <location>
        <begin position="574"/>
        <end position="626"/>
    </location>
</feature>
<evidence type="ECO:0000256" key="11">
    <source>
        <dbReference type="SAM" id="MobiDB-lite"/>
    </source>
</evidence>
<dbReference type="Gene3D" id="3.40.50.300">
    <property type="entry name" value="P-loop containing nucleotide triphosphate hydrolases"/>
    <property type="match status" value="1"/>
</dbReference>
<reference evidence="14" key="1">
    <citation type="submission" date="2013-01" db="EMBL/GenBank/DDBJ databases">
        <title>Draft Genome Sequence of a Mulberry Tree, Morus notabilis C.K. Schneid.</title>
        <authorList>
            <person name="He N."/>
            <person name="Zhao S."/>
        </authorList>
    </citation>
    <scope>NUCLEOTIDE SEQUENCE</scope>
</reference>
<dbReference type="InterPro" id="IPR037875">
    <property type="entry name" value="Bms1_N"/>
</dbReference>
<evidence type="ECO:0000256" key="6">
    <source>
        <dbReference type="ARBA" id="ARBA00022840"/>
    </source>
</evidence>
<comment type="subcellular location">
    <subcellularLocation>
        <location evidence="1">Nucleus</location>
        <location evidence="1">Nucleolus</location>
    </subcellularLocation>
</comment>
<evidence type="ECO:0000256" key="2">
    <source>
        <dbReference type="ARBA" id="ARBA00022517"/>
    </source>
</evidence>
<sequence>MAADDGGTDQSHKTHRSRLSGASAKKKKVKSDNEKKQNPKAFAFSSSNKAKRLQSRAVEKEQRRLHAPTIDRTYGEPPPFVVLVGKSLLIKSLVKHYTKHNLPEVRGPITIVSGKQRRVQFVECPNDINGMIDAAKFADLALLLIDGSYGFEMETFEFLNILQVHGFPKVMGVLTHLDKFKDAKKLRKTKQRLKHRFWTEIYDGAKLFYLSGLIHGKYPKREIHNLARFVSVMKFHPLSWRAAHPYVLVDRFEDVTSPERVRVNEKCDRNIILYGYLRGCNLKKGTKVHIAGVGDYNLAGVTGLPDPCPLPSAAKKKGLRDKEKLFYAPMSGLGDLLYDKDAIYVDINDHFVQFSNVDENGDITAKGKGDDSGVVMIKNLQKSKFGIDEKLENRFFDVFGRKRNIQSEDLDNGQDTDEAEEQNGKLEPSTMEDDTSDKESGSDEESGFENGSESSDEAAERDAIMESEDDVFDEENDDASEQKTEPKDHLKEHVEYHGGRLRRKVVFGQDLADNNQEDLDEDDNYDAKDQSSSYSSSEDGEDSETEENMGNISRWKESLVERTISRKNANLMQLVYGKSTSRPATTSVDEENGGDEESDGDDFFKIKGEGNKKPGEGFDGDDLDVEDCSKFTNRASLKDWKDDKHIENIRDRFVTGDWSKAAQRNQTSEVNTNGDDDDVYGDFEDLETGEKHDGNRTNDAGKGISHNEDELAIEERRLKKLALRAKFDSRYPFT</sequence>
<evidence type="ECO:0000256" key="4">
    <source>
        <dbReference type="ARBA" id="ARBA00022741"/>
    </source>
</evidence>
<dbReference type="PANTHER" id="PTHR12858">
    <property type="entry name" value="RIBOSOME BIOGENESIS PROTEIN"/>
    <property type="match status" value="1"/>
</dbReference>
<dbReference type="CDD" id="cd01882">
    <property type="entry name" value="BMS1"/>
    <property type="match status" value="1"/>
</dbReference>
<dbReference type="GO" id="GO:0034511">
    <property type="term" value="F:U3 snoRNA binding"/>
    <property type="evidence" value="ECO:0007669"/>
    <property type="project" value="TreeGrafter"/>
</dbReference>
<dbReference type="GO" id="GO:0000462">
    <property type="term" value="P:maturation of SSU-rRNA from tricistronic rRNA transcript (SSU-rRNA, 5.8S rRNA, LSU-rRNA)"/>
    <property type="evidence" value="ECO:0007669"/>
    <property type="project" value="TreeGrafter"/>
</dbReference>
<dbReference type="GO" id="GO:0003924">
    <property type="term" value="F:GTPase activity"/>
    <property type="evidence" value="ECO:0007669"/>
    <property type="project" value="TreeGrafter"/>
</dbReference>
<evidence type="ECO:0000256" key="3">
    <source>
        <dbReference type="ARBA" id="ARBA00022553"/>
    </source>
</evidence>
<dbReference type="SMART" id="SM00785">
    <property type="entry name" value="AARP2CN"/>
    <property type="match status" value="1"/>
</dbReference>
<keyword evidence="7" id="KW-0342">GTP-binding</keyword>
<dbReference type="GO" id="GO:0005524">
    <property type="term" value="F:ATP binding"/>
    <property type="evidence" value="ECO:0007669"/>
    <property type="project" value="UniProtKB-KW"/>
</dbReference>
<protein>
    <submittedName>
        <fullName evidence="13">Ribosome biogenesis protein BMS1-like protein</fullName>
    </submittedName>
</protein>
<dbReference type="InterPro" id="IPR030387">
    <property type="entry name" value="G_Bms1/Tsr1_dom"/>
</dbReference>
<comment type="similarity">
    <text evidence="10">Belongs to the TRAFAC class translation factor GTPase superfamily. Bms1-like GTPase family. BMS1 subfamily.</text>
</comment>
<keyword evidence="8" id="KW-0539">Nucleus</keyword>
<dbReference type="PANTHER" id="PTHR12858:SF2">
    <property type="entry name" value="RIBOSOME BIOGENESIS PROTEIN BMS1 HOMOLOG"/>
    <property type="match status" value="1"/>
</dbReference>
<evidence type="ECO:0000256" key="7">
    <source>
        <dbReference type="ARBA" id="ARBA00023134"/>
    </source>
</evidence>
<feature type="domain" description="Bms1-type G" evidence="12">
    <location>
        <begin position="67"/>
        <end position="236"/>
    </location>
</feature>
<feature type="compositionally biased region" description="Basic residues" evidence="11">
    <location>
        <begin position="13"/>
        <end position="29"/>
    </location>
</feature>
<feature type="compositionally biased region" description="Acidic residues" evidence="11">
    <location>
        <begin position="465"/>
        <end position="479"/>
    </location>
</feature>
<evidence type="ECO:0000259" key="12">
    <source>
        <dbReference type="PROSITE" id="PS51714"/>
    </source>
</evidence>
<dbReference type="InterPro" id="IPR039761">
    <property type="entry name" value="Bms1/Tsr1"/>
</dbReference>